<protein>
    <recommendedName>
        <fullName evidence="3">PX domain-containing protein</fullName>
    </recommendedName>
</protein>
<gene>
    <name evidence="4" type="ORF">FSB_LOCUS22479</name>
</gene>
<dbReference type="AlphaFoldDB" id="A0A2N9FVB5"/>
<dbReference type="Pfam" id="PF00787">
    <property type="entry name" value="PX"/>
    <property type="match status" value="1"/>
</dbReference>
<dbReference type="SUPFAM" id="SSF64268">
    <property type="entry name" value="PX domain"/>
    <property type="match status" value="1"/>
</dbReference>
<dbReference type="GO" id="GO:0005768">
    <property type="term" value="C:endosome"/>
    <property type="evidence" value="ECO:0007669"/>
    <property type="project" value="UniProtKB-ARBA"/>
</dbReference>
<feature type="compositionally biased region" description="Acidic residues" evidence="2">
    <location>
        <begin position="33"/>
        <end position="43"/>
    </location>
</feature>
<dbReference type="PANTHER" id="PTHR46856:SF3">
    <property type="entry name" value="PX DOMAIN-CONTAINING PROTEIN EREX"/>
    <property type="match status" value="1"/>
</dbReference>
<dbReference type="Gene3D" id="3.30.1520.10">
    <property type="entry name" value="Phox-like domain"/>
    <property type="match status" value="1"/>
</dbReference>
<dbReference type="EMBL" id="OIVN01001491">
    <property type="protein sequence ID" value="SPC94597.1"/>
    <property type="molecule type" value="Genomic_DNA"/>
</dbReference>
<dbReference type="GO" id="GO:0035091">
    <property type="term" value="F:phosphatidylinositol binding"/>
    <property type="evidence" value="ECO:0007669"/>
    <property type="project" value="InterPro"/>
</dbReference>
<sequence>MNLYAHDLSLLDYSLNFSDPILEAFSNSTATPYDDDDDDDDDSDGNHKGNSDSIKQRVMRTRSPPRHRHDGKSPLPLGMDWSPPPRKWCSTIRALQANGLLAGTSFSHNNWLEGEVMGSRPIRDGRDTVWPLDFHSGWSFCVTIPSWMFLSKSRGSDPVVVKKEFPMKNVPPAPPRRIFRTKSRTLLEERRCSLEDWMEKLLSDIDLSRSAPVATFLELEAAVRSSFNDEHQEIPDNFSTSDVVPSSLYHANSDISLFADSSFIASDHGNDTPYEKSEVGSPRHLNDSSAGLGLENSISEQDLIDPTEMTARYGMFNRKFIQESLQRFSRRRMHTESDGNNVGKDEVIENTSNAKPLRMDGTEFFPELGDCKLDGHVRRLSTESVGSDLSSVRASEISNVGAANLFGDYPLDHSEGSEAPRNADSSVNPNLQLPRDLVVALPSDERHKLNRVLVTMQRRLATTKTDLEDLIARLNQEAAVRQFLTTKVKDLEVELETTRQNCKDNMQQAVLTERERFTQMQWDLEELRSKCLEMELKLKTEQEEKVRAESTKTAIIQENKMLLHELDDAREQLENLQKHHEEFEVKSKADVKVLIKEVKSLRSSQLELKQELSQVMKEKLEVERILHKERQRMELASTANAKLLHECGILRDRLQECSVNFLVEEEDKLIVDTSSPSDAIDLLTTSDNRIGLLLAEGLGHDDKLLSSSEAQLLAQDVENAVTALDETRSTKRTTDDELRMMLADVFVDNATLRKQVNSVIRCALNTYVKSEKDDEEEEVPVRKTVLSKFLER</sequence>
<feature type="coiled-coil region" evidence="1">
    <location>
        <begin position="457"/>
        <end position="586"/>
    </location>
</feature>
<dbReference type="GO" id="GO:0016020">
    <property type="term" value="C:membrane"/>
    <property type="evidence" value="ECO:0007669"/>
    <property type="project" value="UniProtKB-ARBA"/>
</dbReference>
<feature type="compositionally biased region" description="Basic residues" evidence="2">
    <location>
        <begin position="57"/>
        <end position="70"/>
    </location>
</feature>
<evidence type="ECO:0000256" key="1">
    <source>
        <dbReference type="SAM" id="Coils"/>
    </source>
</evidence>
<proteinExistence type="predicted"/>
<name>A0A2N9FVB5_FAGSY</name>
<feature type="region of interest" description="Disordered" evidence="2">
    <location>
        <begin position="269"/>
        <end position="292"/>
    </location>
</feature>
<reference evidence="4" key="1">
    <citation type="submission" date="2018-02" db="EMBL/GenBank/DDBJ databases">
        <authorList>
            <person name="Cohen D.B."/>
            <person name="Kent A.D."/>
        </authorList>
    </citation>
    <scope>NUCLEOTIDE SEQUENCE</scope>
</reference>
<keyword evidence="1" id="KW-0175">Coiled coil</keyword>
<dbReference type="InterPro" id="IPR044588">
    <property type="entry name" value="EREX-like"/>
</dbReference>
<evidence type="ECO:0000256" key="2">
    <source>
        <dbReference type="SAM" id="MobiDB-lite"/>
    </source>
</evidence>
<dbReference type="GO" id="GO:0015031">
    <property type="term" value="P:protein transport"/>
    <property type="evidence" value="ECO:0007669"/>
    <property type="project" value="InterPro"/>
</dbReference>
<accession>A0A2N9FVB5</accession>
<dbReference type="InterPro" id="IPR036871">
    <property type="entry name" value="PX_dom_sf"/>
</dbReference>
<feature type="compositionally biased region" description="Basic and acidic residues" evidence="2">
    <location>
        <begin position="269"/>
        <end position="278"/>
    </location>
</feature>
<feature type="domain" description="PX" evidence="3">
    <location>
        <begin position="162"/>
        <end position="218"/>
    </location>
</feature>
<dbReference type="PANTHER" id="PTHR46856">
    <property type="entry name" value="PX DOMAIN-CONTAINING PROTEIN EREL1-RELATED"/>
    <property type="match status" value="1"/>
</dbReference>
<dbReference type="InterPro" id="IPR001683">
    <property type="entry name" value="PX_dom"/>
</dbReference>
<evidence type="ECO:0000313" key="4">
    <source>
        <dbReference type="EMBL" id="SPC94597.1"/>
    </source>
</evidence>
<organism evidence="4">
    <name type="scientific">Fagus sylvatica</name>
    <name type="common">Beechnut</name>
    <dbReference type="NCBI Taxonomy" id="28930"/>
    <lineage>
        <taxon>Eukaryota</taxon>
        <taxon>Viridiplantae</taxon>
        <taxon>Streptophyta</taxon>
        <taxon>Embryophyta</taxon>
        <taxon>Tracheophyta</taxon>
        <taxon>Spermatophyta</taxon>
        <taxon>Magnoliopsida</taxon>
        <taxon>eudicotyledons</taxon>
        <taxon>Gunneridae</taxon>
        <taxon>Pentapetalae</taxon>
        <taxon>rosids</taxon>
        <taxon>fabids</taxon>
        <taxon>Fagales</taxon>
        <taxon>Fagaceae</taxon>
        <taxon>Fagus</taxon>
    </lineage>
</organism>
<feature type="region of interest" description="Disordered" evidence="2">
    <location>
        <begin position="26"/>
        <end position="81"/>
    </location>
</feature>
<evidence type="ECO:0000259" key="3">
    <source>
        <dbReference type="Pfam" id="PF00787"/>
    </source>
</evidence>